<reference evidence="1 2" key="1">
    <citation type="submission" date="2016-12" db="EMBL/GenBank/DDBJ databases">
        <title>The whole genome sequencing and assembly of Lactobacillus alimentarius DSM 20249T strain.</title>
        <authorList>
            <person name="Lee Y.-J."/>
            <person name="Yi H."/>
            <person name="Bahn Y.-S."/>
            <person name="Kim J.F."/>
            <person name="Lee D.-W."/>
        </authorList>
    </citation>
    <scope>NUCLEOTIDE SEQUENCE [LARGE SCALE GENOMIC DNA]</scope>
    <source>
        <strain evidence="1 2">DSM 20249</strain>
    </source>
</reference>
<name>A0A2K9HKU2_9LACO</name>
<evidence type="ECO:0000313" key="2">
    <source>
        <dbReference type="Proteomes" id="UP000234653"/>
    </source>
</evidence>
<evidence type="ECO:0008006" key="3">
    <source>
        <dbReference type="Google" id="ProtNLM"/>
    </source>
</evidence>
<gene>
    <name evidence="1" type="ORF">LA20249_10220</name>
</gene>
<sequence length="184" mass="21018">MTVRTLSKEKIILAAIKIINTQETLTFTKLSRLLGTRAQAIYNYYPDVTALKVAIADHFYDRLTQRLQADLMGLSGKEALKAFAHVSVQFSLSHFLVTQQILSIPTKKTHDKDLDSRFLVVDHILNDLLEPLIKDSKYQLIISRMLKNLIVGEIIHVGNDRFSNQKILSRDSFDKMLDITLFSL</sequence>
<dbReference type="Proteomes" id="UP000234653">
    <property type="component" value="Chromosome"/>
</dbReference>
<dbReference type="RefSeq" id="WP_057737557.1">
    <property type="nucleotide sequence ID" value="NZ_AZDQ01000006.1"/>
</dbReference>
<dbReference type="InterPro" id="IPR009057">
    <property type="entry name" value="Homeodomain-like_sf"/>
</dbReference>
<dbReference type="SUPFAM" id="SSF46689">
    <property type="entry name" value="Homeodomain-like"/>
    <property type="match status" value="1"/>
</dbReference>
<dbReference type="AlphaFoldDB" id="A0A2K9HKU2"/>
<organism evidence="1 2">
    <name type="scientific">Companilactobacillus alimentarius DSM 20249</name>
    <dbReference type="NCBI Taxonomy" id="1423720"/>
    <lineage>
        <taxon>Bacteria</taxon>
        <taxon>Bacillati</taxon>
        <taxon>Bacillota</taxon>
        <taxon>Bacilli</taxon>
        <taxon>Lactobacillales</taxon>
        <taxon>Lactobacillaceae</taxon>
        <taxon>Companilactobacillus</taxon>
    </lineage>
</organism>
<proteinExistence type="predicted"/>
<dbReference type="STRING" id="1423720.FC67_GL000030"/>
<evidence type="ECO:0000313" key="1">
    <source>
        <dbReference type="EMBL" id="AUI72536.1"/>
    </source>
</evidence>
<protein>
    <recommendedName>
        <fullName evidence="3">TetR family transcriptional regulator</fullName>
    </recommendedName>
</protein>
<dbReference type="KEGG" id="lali:LA20249_10220"/>
<keyword evidence="2" id="KW-1185">Reference proteome</keyword>
<dbReference type="Gene3D" id="1.10.357.10">
    <property type="entry name" value="Tetracycline Repressor, domain 2"/>
    <property type="match status" value="1"/>
</dbReference>
<dbReference type="OrthoDB" id="2329191at2"/>
<dbReference type="EMBL" id="CP018867">
    <property type="protein sequence ID" value="AUI72536.1"/>
    <property type="molecule type" value="Genomic_DNA"/>
</dbReference>
<accession>A0A2K9HKU2</accession>